<dbReference type="AlphaFoldDB" id="A0A1M5YAN5"/>
<organism evidence="6 7">
    <name type="scientific">Sporanaerobacter acetigenes DSM 13106</name>
    <dbReference type="NCBI Taxonomy" id="1123281"/>
    <lineage>
        <taxon>Bacteria</taxon>
        <taxon>Bacillati</taxon>
        <taxon>Bacillota</taxon>
        <taxon>Tissierellia</taxon>
        <taxon>Tissierellales</taxon>
        <taxon>Sporanaerobacteraceae</taxon>
        <taxon>Sporanaerobacter</taxon>
    </lineage>
</organism>
<comment type="catalytic activity">
    <reaction evidence="5">
        <text>UDP-N-acetyl-alpha-D-mannosamine + N-acetyl-alpha-D-glucosaminyl-di-trans,octa-cis-undecaprenyl diphosphate = N-acetyl-beta-D-mannosaminyl-(1-&gt;4)-N-acetyl-alpha-D-glucosaminyl di-trans,octa-cis-undecaprenyl diphosphate + UDP + H(+)</text>
        <dbReference type="Rhea" id="RHEA:16053"/>
        <dbReference type="ChEBI" id="CHEBI:15378"/>
        <dbReference type="ChEBI" id="CHEBI:58223"/>
        <dbReference type="ChEBI" id="CHEBI:62959"/>
        <dbReference type="ChEBI" id="CHEBI:68623"/>
        <dbReference type="ChEBI" id="CHEBI:132210"/>
        <dbReference type="EC" id="2.4.1.187"/>
    </reaction>
</comment>
<dbReference type="InterPro" id="IPR004629">
    <property type="entry name" value="WecG_TagA_CpsF"/>
</dbReference>
<comment type="function">
    <text evidence="5">Catalyzes the conversion of GlcNAc-PP-undecaprenol into ManNAc-GlcNAc-PP-undecaprenol, the first committed lipid intermediate in the de novo synthesis of teichoic acid.</text>
</comment>
<dbReference type="Proteomes" id="UP000184389">
    <property type="component" value="Unassembled WGS sequence"/>
</dbReference>
<keyword evidence="4 5" id="KW-0961">Cell wall biogenesis/degradation</keyword>
<dbReference type="InterPro" id="IPR034714">
    <property type="entry name" value="TagA_TarA"/>
</dbReference>
<evidence type="ECO:0000256" key="2">
    <source>
        <dbReference type="ARBA" id="ARBA00022679"/>
    </source>
</evidence>
<evidence type="ECO:0000256" key="5">
    <source>
        <dbReference type="HAMAP-Rule" id="MF_02070"/>
    </source>
</evidence>
<comment type="similarity">
    <text evidence="5">Belongs to the glycosyltransferase 26 family. TagA/TarA subfamily.</text>
</comment>
<keyword evidence="2 5" id="KW-0808">Transferase</keyword>
<evidence type="ECO:0000256" key="3">
    <source>
        <dbReference type="ARBA" id="ARBA00022944"/>
    </source>
</evidence>
<keyword evidence="1 5" id="KW-0328">Glycosyltransferase</keyword>
<keyword evidence="7" id="KW-1185">Reference proteome</keyword>
<dbReference type="STRING" id="1123281.SAMN02745180_02071"/>
<dbReference type="Pfam" id="PF03808">
    <property type="entry name" value="Glyco_tran_WecG"/>
    <property type="match status" value="1"/>
</dbReference>
<dbReference type="EC" id="2.4.1.187" evidence="5"/>
<comment type="pathway">
    <text evidence="5">Cell wall biogenesis; teichoic acid biosynthesis.</text>
</comment>
<proteinExistence type="inferred from homology"/>
<gene>
    <name evidence="6" type="ORF">SAMN02745180_02071</name>
</gene>
<dbReference type="UniPathway" id="UPA00632"/>
<dbReference type="GO" id="GO:0071555">
    <property type="term" value="P:cell wall organization"/>
    <property type="evidence" value="ECO:0007669"/>
    <property type="project" value="UniProtKB-KW"/>
</dbReference>
<dbReference type="NCBIfam" id="TIGR00696">
    <property type="entry name" value="wecG_tagA_cpsF"/>
    <property type="match status" value="1"/>
</dbReference>
<keyword evidence="3 5" id="KW-0777">Teichoic acid biosynthesis</keyword>
<dbReference type="EMBL" id="FQXR01000010">
    <property type="protein sequence ID" value="SHI09042.1"/>
    <property type="molecule type" value="Genomic_DNA"/>
</dbReference>
<dbReference type="PANTHER" id="PTHR34136">
    <property type="match status" value="1"/>
</dbReference>
<accession>A0A1M5YAN5</accession>
<dbReference type="OrthoDB" id="9771846at2"/>
<evidence type="ECO:0000313" key="6">
    <source>
        <dbReference type="EMBL" id="SHI09042.1"/>
    </source>
</evidence>
<evidence type="ECO:0000313" key="7">
    <source>
        <dbReference type="Proteomes" id="UP000184389"/>
    </source>
</evidence>
<evidence type="ECO:0000256" key="1">
    <source>
        <dbReference type="ARBA" id="ARBA00022676"/>
    </source>
</evidence>
<protein>
    <recommendedName>
        <fullName evidence="5">N-acetylglucosaminyldiphosphoundecaprenol N-acetyl-beta-D-mannosaminyltransferase</fullName>
        <ecNumber evidence="5">2.4.1.187</ecNumber>
    </recommendedName>
    <alternativeName>
        <fullName evidence="5">N-acetylmannosaminyltransferase</fullName>
    </alternativeName>
    <alternativeName>
        <fullName evidence="5">UDP-N-acetylmannosamine transferase</fullName>
    </alternativeName>
    <alternativeName>
        <fullName evidence="5">UDP-N-acetylmannosamine:N-acetylglucosaminyl pyrophosphorylundecaprenol N-acetylmannosaminyltransferase</fullName>
    </alternativeName>
</protein>
<dbReference type="GO" id="GO:0019350">
    <property type="term" value="P:teichoic acid biosynthetic process"/>
    <property type="evidence" value="ECO:0007669"/>
    <property type="project" value="UniProtKB-UniRule"/>
</dbReference>
<sequence length="251" mass="28380">MDSIKIFGTRVDKVSLDEAVNIVDEFLKREGAKTIYTPNTEIIMEAREDENLKEILNNGDLIIPDGIGLIYASKIKKKPLKGRVTGFDLSMKMLEIANENEYSLFLLGGKEGISKEAGENISKKYPNIKIAGYNNGYFKGAHIGYPGHEEEIEVIEKINTSNPDILFVGFGAPKQEKWMDLYKDKLNCKVLIGNGGTMDIIAGKVKRAPEVYQKLGLEWFYRLVKEPSRIKRQMVLPKFMLKIIFGKNVVE</sequence>
<name>A0A1M5YAN5_9FIRM</name>
<reference evidence="6 7" key="1">
    <citation type="submission" date="2016-11" db="EMBL/GenBank/DDBJ databases">
        <authorList>
            <person name="Jaros S."/>
            <person name="Januszkiewicz K."/>
            <person name="Wedrychowicz H."/>
        </authorList>
    </citation>
    <scope>NUCLEOTIDE SEQUENCE [LARGE SCALE GENOMIC DNA]</scope>
    <source>
        <strain evidence="6 7">DSM 13106</strain>
    </source>
</reference>
<dbReference type="HAMAP" id="MF_02070">
    <property type="entry name" value="TagA_TarA"/>
    <property type="match status" value="1"/>
</dbReference>
<evidence type="ECO:0000256" key="4">
    <source>
        <dbReference type="ARBA" id="ARBA00023316"/>
    </source>
</evidence>
<dbReference type="PANTHER" id="PTHR34136:SF1">
    <property type="entry name" value="UDP-N-ACETYL-D-MANNOSAMINURONIC ACID TRANSFERASE"/>
    <property type="match status" value="1"/>
</dbReference>
<dbReference type="GO" id="GO:0047244">
    <property type="term" value="F:N-acetylglucosaminyldiphosphoundecaprenol N-acetyl-beta-D-mannosaminyltransferase activity"/>
    <property type="evidence" value="ECO:0007669"/>
    <property type="project" value="UniProtKB-UniRule"/>
</dbReference>
<dbReference type="CDD" id="cd06533">
    <property type="entry name" value="Glyco_transf_WecG_TagA"/>
    <property type="match status" value="1"/>
</dbReference>
<dbReference type="RefSeq" id="WP_072744722.1">
    <property type="nucleotide sequence ID" value="NZ_FQXR01000010.1"/>
</dbReference>